<dbReference type="SUPFAM" id="SSF49299">
    <property type="entry name" value="PKD domain"/>
    <property type="match status" value="1"/>
</dbReference>
<dbReference type="EMBL" id="BAFH01000004">
    <property type="protein sequence ID" value="GAB63819.1"/>
    <property type="molecule type" value="Genomic_DNA"/>
</dbReference>
<dbReference type="Gene3D" id="2.60.40.10">
    <property type="entry name" value="Immunoglobulins"/>
    <property type="match status" value="1"/>
</dbReference>
<dbReference type="InterPro" id="IPR022409">
    <property type="entry name" value="PKD/Chitinase_dom"/>
</dbReference>
<reference evidence="6 7" key="1">
    <citation type="journal article" date="2012" name="FEBS Lett.">
        <title>Anammox organism KSU-1 expresses a NirK-type copper-containing nitrite reductase instead of a NirS-type with cytochrome cd1.</title>
        <authorList>
            <person name="Hira D."/>
            <person name="Toh H."/>
            <person name="Migita C.T."/>
            <person name="Okubo H."/>
            <person name="Nishiyama T."/>
            <person name="Hattori M."/>
            <person name="Furukawa K."/>
            <person name="Fujii T."/>
        </authorList>
    </citation>
    <scope>NUCLEOTIDE SEQUENCE [LARGE SCALE GENOMIC DNA]</scope>
</reference>
<dbReference type="Proteomes" id="UP000002985">
    <property type="component" value="Unassembled WGS sequence"/>
</dbReference>
<evidence type="ECO:0000313" key="7">
    <source>
        <dbReference type="Proteomes" id="UP000002985"/>
    </source>
</evidence>
<dbReference type="SUPFAM" id="SSF63829">
    <property type="entry name" value="Calcium-dependent phosphotriesterase"/>
    <property type="match status" value="1"/>
</dbReference>
<dbReference type="Pfam" id="PF22352">
    <property type="entry name" value="K319L-like_PKD"/>
    <property type="match status" value="1"/>
</dbReference>
<dbReference type="Gene3D" id="2.120.10.30">
    <property type="entry name" value="TolB, C-terminal domain"/>
    <property type="match status" value="2"/>
</dbReference>
<accession>I3IQ24</accession>
<comment type="similarity">
    <text evidence="2">Belongs to the YjiK family.</text>
</comment>
<dbReference type="InterPro" id="IPR035986">
    <property type="entry name" value="PKD_dom_sf"/>
</dbReference>
<keyword evidence="4" id="KW-0472">Membrane</keyword>
<dbReference type="PANTHER" id="PTHR47572">
    <property type="entry name" value="LIPOPROTEIN-RELATED"/>
    <property type="match status" value="1"/>
</dbReference>
<dbReference type="PANTHER" id="PTHR47572:SF4">
    <property type="entry name" value="LACTONASE DRP35"/>
    <property type="match status" value="1"/>
</dbReference>
<evidence type="ECO:0000256" key="3">
    <source>
        <dbReference type="ARBA" id="ARBA00022475"/>
    </source>
</evidence>
<keyword evidence="3" id="KW-1003">Cell membrane</keyword>
<comment type="caution">
    <text evidence="6">The sequence shown here is derived from an EMBL/GenBank/DDBJ whole genome shotgun (WGS) entry which is preliminary data.</text>
</comment>
<feature type="domain" description="PKD/Chitinase" evidence="5">
    <location>
        <begin position="604"/>
        <end position="694"/>
    </location>
</feature>
<evidence type="ECO:0000256" key="2">
    <source>
        <dbReference type="ARBA" id="ARBA00009852"/>
    </source>
</evidence>
<dbReference type="OrthoDB" id="221687at2"/>
<organism evidence="6 7">
    <name type="scientific">Candidatus Jettenia caeni</name>
    <dbReference type="NCBI Taxonomy" id="247490"/>
    <lineage>
        <taxon>Bacteria</taxon>
        <taxon>Pseudomonadati</taxon>
        <taxon>Planctomycetota</taxon>
        <taxon>Candidatus Brocadiia</taxon>
        <taxon>Candidatus Brocadiales</taxon>
        <taxon>Candidatus Brocadiaceae</taxon>
        <taxon>Candidatus Jettenia</taxon>
    </lineage>
</organism>
<dbReference type="InterPro" id="IPR051262">
    <property type="entry name" value="SMP-30/CGR1_Lactonase"/>
</dbReference>
<gene>
    <name evidence="6" type="ORF">KSU1_D0510</name>
</gene>
<dbReference type="STRING" id="247490.KSU1_D0510"/>
<evidence type="ECO:0000256" key="4">
    <source>
        <dbReference type="ARBA" id="ARBA00023136"/>
    </source>
</evidence>
<comment type="subcellular location">
    <subcellularLocation>
        <location evidence="1">Cell membrane</location>
    </subcellularLocation>
</comment>
<dbReference type="InterPro" id="IPR009722">
    <property type="entry name" value="YjiK/CarP"/>
</dbReference>
<dbReference type="eggNOG" id="COG1957">
    <property type="taxonomic scope" value="Bacteria"/>
</dbReference>
<dbReference type="eggNOG" id="COG3204">
    <property type="taxonomic scope" value="Bacteria"/>
</dbReference>
<dbReference type="SMART" id="SM00089">
    <property type="entry name" value="PKD"/>
    <property type="match status" value="1"/>
</dbReference>
<evidence type="ECO:0000256" key="1">
    <source>
        <dbReference type="ARBA" id="ARBA00004236"/>
    </source>
</evidence>
<dbReference type="InterPro" id="IPR011042">
    <property type="entry name" value="6-blade_b-propeller_TolB-like"/>
</dbReference>
<dbReference type="InterPro" id="IPR013783">
    <property type="entry name" value="Ig-like_fold"/>
</dbReference>
<dbReference type="GO" id="GO:0005886">
    <property type="term" value="C:plasma membrane"/>
    <property type="evidence" value="ECO:0007669"/>
    <property type="project" value="UniProtKB-SubCell"/>
</dbReference>
<sequence length="872" mass="95184">MFFNAKYKNLFIYLIILAPFTSFLSSVRSSSALAHDNFYVGLARIIKTSRFNILNPDGMIFCSKSKTFFVVEAPLSAQSSHNITMITSTEELVGSLPIATRITDPINMTFDDKANRLLIFQSDTKTLVKIKAGSDGYLNPDTITEFDAQKFGLQNPQGMTVDPAHGHLFILDSAVPEIVHIRPHPCRDFHNAKISRIHLEQIEKSDLQGIAFNPANGHLYSLNFREQALYEFTREGKIVTTYPVSEFELRNPRSIVFAPSGDQTDDPSKTCLYIADRNHDTKEDRKTELFEDMQKYTDKEKDGQGYGKIIEFSFTQPALIAATNTTSLIRTIDTSKFSPPGPDPSGIIYLPFSNRLLIADGEVDEVRAFADVNLFEMSLTGNLLDTLSTISFSNEPTGITMNPDNRHLFIADDAERKIFELDPGPDEKYNTSDDRLTFFDTRPFGSTDPEGIAYDTSQGVLFIADGLNREVYRVAPGNNGIFDGVSPSGDDQVTHFDTLSIGVDDPEGIEYNPDNNRLYLVGKPKTQLAELTKTGALKQMFDISAADAKKPSGLAFAPGSLNPNVRNIYIAARGVDNNNNPNENDGKVYEISLIPATIGNQRPTVSAGPNQTIILPENVSLNGMVFDDSLPDPPDTVTTTWSKASGPGTVTFGDANAVDTTASFSEAGTYVLRLAANDGELNTSDSITITVLDNPGGVVIDVRVTTGSNDAEERASGRIILDSTDLDLVFEKDNQKVGMRFTGVDIPEDATIIRAYIQFMTDEIHSGATSLIIQGEAANNAAPFTSIDGNISSRPRTTAAVKWSPAAWLTKGEAGLNQRTSNISSVIQEIVSSTGWSRGNSLVIIITGTGRRVAESFEGNGDGAPLLHVVYN</sequence>
<dbReference type="Pfam" id="PF06977">
    <property type="entry name" value="SdiA-regulated"/>
    <property type="match status" value="1"/>
</dbReference>
<dbReference type="AlphaFoldDB" id="I3IQ24"/>
<dbReference type="SUPFAM" id="SSF75011">
    <property type="entry name" value="3-carboxy-cis,cis-mucoante lactonizing enzyme"/>
    <property type="match status" value="1"/>
</dbReference>
<keyword evidence="7" id="KW-1185">Reference proteome</keyword>
<evidence type="ECO:0000313" key="6">
    <source>
        <dbReference type="EMBL" id="GAB63819.1"/>
    </source>
</evidence>
<proteinExistence type="inferred from homology"/>
<name>I3IQ24_9BACT</name>
<evidence type="ECO:0000259" key="5">
    <source>
        <dbReference type="SMART" id="SM00089"/>
    </source>
</evidence>
<protein>
    <recommendedName>
        <fullName evidence="5">PKD/Chitinase domain-containing protein</fullName>
    </recommendedName>
</protein>